<accession>A0AAW7CNB8</accession>
<gene>
    <name evidence="1" type="ORF">QN341_15080</name>
</gene>
<proteinExistence type="predicted"/>
<dbReference type="AlphaFoldDB" id="A0AAW7CNB8"/>
<dbReference type="Proteomes" id="UP001223084">
    <property type="component" value="Unassembled WGS sequence"/>
</dbReference>
<protein>
    <submittedName>
        <fullName evidence="1">Uncharacterized protein</fullName>
    </submittedName>
</protein>
<sequence length="44" mass="5081">MDLSSAVSWLQIPLTPLPNLKCDANRLYAQARRMNGGRRRFYAE</sequence>
<name>A0AAW7CNB8_HEYCO</name>
<evidence type="ECO:0000313" key="2">
    <source>
        <dbReference type="Proteomes" id="UP001223084"/>
    </source>
</evidence>
<organism evidence="1 2">
    <name type="scientific">Heyndrickxia coagulans</name>
    <name type="common">Weizmannia coagulans</name>
    <dbReference type="NCBI Taxonomy" id="1398"/>
    <lineage>
        <taxon>Bacteria</taxon>
        <taxon>Bacillati</taxon>
        <taxon>Bacillota</taxon>
        <taxon>Bacilli</taxon>
        <taxon>Bacillales</taxon>
        <taxon>Bacillaceae</taxon>
        <taxon>Heyndrickxia</taxon>
    </lineage>
</organism>
<dbReference type="EMBL" id="JASUZX010000003">
    <property type="protein sequence ID" value="MDL5042324.1"/>
    <property type="molecule type" value="Genomic_DNA"/>
</dbReference>
<reference evidence="1" key="1">
    <citation type="submission" date="2023-06" db="EMBL/GenBank/DDBJ databases">
        <title>Probiogenomic evaluation and L lactic producing Weizmannia coaggulans BKMTCR2-2 from tree bark.</title>
        <authorList>
            <person name="Mahittikon J."/>
            <person name="Tanasupawat S."/>
        </authorList>
    </citation>
    <scope>NUCLEOTIDE SEQUENCE</scope>
    <source>
        <strain evidence="1">BKMTCR2-2</strain>
    </source>
</reference>
<comment type="caution">
    <text evidence="1">The sequence shown here is derived from an EMBL/GenBank/DDBJ whole genome shotgun (WGS) entry which is preliminary data.</text>
</comment>
<dbReference type="RefSeq" id="WP_268870877.1">
    <property type="nucleotide sequence ID" value="NZ_CP017888.1"/>
</dbReference>
<evidence type="ECO:0000313" key="1">
    <source>
        <dbReference type="EMBL" id="MDL5042324.1"/>
    </source>
</evidence>